<reference evidence="2 3" key="1">
    <citation type="journal article" date="2013" name="Genome Biol.">
        <title>Comparative genomics of the core and accessory genomes of 48 Sinorhizobium strains comprising five genospecies.</title>
        <authorList>
            <person name="Sugawara M."/>
            <person name="Epstein B."/>
            <person name="Badgley B.D."/>
            <person name="Unno T."/>
            <person name="Xu L."/>
            <person name="Reese J."/>
            <person name="Gyaneshwar P."/>
            <person name="Denny R."/>
            <person name="Mudge J."/>
            <person name="Bharti A.K."/>
            <person name="Farmer A.D."/>
            <person name="May G.D."/>
            <person name="Woodward J.E."/>
            <person name="Medigue C."/>
            <person name="Vallenet D."/>
            <person name="Lajus A."/>
            <person name="Rouy Z."/>
            <person name="Martinez-Vaz B."/>
            <person name="Tiffin P."/>
            <person name="Young N.D."/>
            <person name="Sadowsky M.J."/>
        </authorList>
    </citation>
    <scope>NUCLEOTIDE SEQUENCE [LARGE SCALE GENOMIC DNA]</scope>
    <source>
        <strain evidence="2 3">USDA205</strain>
    </source>
</reference>
<dbReference type="InterPro" id="IPR027417">
    <property type="entry name" value="P-loop_NTPase"/>
</dbReference>
<sequence length="144" mass="15248">MNHIAPNVDDRPSRGLIRPNRAIFTLHSVGFVVEDNTLLHPLTLAFKQGRTTGLIGHNGSGKSTLLKLIARLPAFVTSAPATATTRTPSRCPRSRWSISPPITNGRTMSFSSMSAICSTSATSPRASPLPLAASMAKAGKSLAR</sequence>
<keyword evidence="2" id="KW-0067">ATP-binding</keyword>
<accession>A0A844ADU1</accession>
<proteinExistence type="predicted"/>
<dbReference type="Pfam" id="PF00005">
    <property type="entry name" value="ABC_tran"/>
    <property type="match status" value="1"/>
</dbReference>
<dbReference type="AlphaFoldDB" id="A0A844ADU1"/>
<feature type="domain" description="ABC transporter" evidence="1">
    <location>
        <begin position="39"/>
        <end position="72"/>
    </location>
</feature>
<keyword evidence="2" id="KW-0547">Nucleotide-binding</keyword>
<name>A0A844ADU1_RHIFR</name>
<comment type="caution">
    <text evidence="2">The sequence shown here is derived from an EMBL/GenBank/DDBJ whole genome shotgun (WGS) entry which is preliminary data.</text>
</comment>
<dbReference type="Proteomes" id="UP000466694">
    <property type="component" value="Unassembled WGS sequence"/>
</dbReference>
<evidence type="ECO:0000313" key="3">
    <source>
        <dbReference type="Proteomes" id="UP000466694"/>
    </source>
</evidence>
<evidence type="ECO:0000259" key="1">
    <source>
        <dbReference type="Pfam" id="PF00005"/>
    </source>
</evidence>
<dbReference type="Gene3D" id="3.40.50.300">
    <property type="entry name" value="P-loop containing nucleotide triphosphate hydrolases"/>
    <property type="match status" value="1"/>
</dbReference>
<gene>
    <name evidence="2" type="ORF">GHK48_18660</name>
</gene>
<dbReference type="SUPFAM" id="SSF52540">
    <property type="entry name" value="P-loop containing nucleoside triphosphate hydrolases"/>
    <property type="match status" value="1"/>
</dbReference>
<dbReference type="GO" id="GO:0016887">
    <property type="term" value="F:ATP hydrolysis activity"/>
    <property type="evidence" value="ECO:0007669"/>
    <property type="project" value="InterPro"/>
</dbReference>
<evidence type="ECO:0000313" key="2">
    <source>
        <dbReference type="EMBL" id="MQX10228.1"/>
    </source>
</evidence>
<dbReference type="EMBL" id="WISZ01000148">
    <property type="protein sequence ID" value="MQX10228.1"/>
    <property type="molecule type" value="Genomic_DNA"/>
</dbReference>
<dbReference type="InterPro" id="IPR003439">
    <property type="entry name" value="ABC_transporter-like_ATP-bd"/>
</dbReference>
<dbReference type="GO" id="GO:0005524">
    <property type="term" value="F:ATP binding"/>
    <property type="evidence" value="ECO:0007669"/>
    <property type="project" value="UniProtKB-KW"/>
</dbReference>
<protein>
    <submittedName>
        <fullName evidence="2">ATP-binding cassette domain-containing protein</fullName>
    </submittedName>
</protein>
<organism evidence="2 3">
    <name type="scientific">Rhizobium fredii</name>
    <name type="common">Sinorhizobium fredii</name>
    <dbReference type="NCBI Taxonomy" id="380"/>
    <lineage>
        <taxon>Bacteria</taxon>
        <taxon>Pseudomonadati</taxon>
        <taxon>Pseudomonadota</taxon>
        <taxon>Alphaproteobacteria</taxon>
        <taxon>Hyphomicrobiales</taxon>
        <taxon>Rhizobiaceae</taxon>
        <taxon>Sinorhizobium/Ensifer group</taxon>
        <taxon>Sinorhizobium</taxon>
    </lineage>
</organism>